<keyword evidence="3 8" id="KW-0378">Hydrolase</keyword>
<keyword evidence="4 8" id="KW-0720">Serine protease</keyword>
<dbReference type="PROSITE" id="PS00138">
    <property type="entry name" value="SUBTILASE_SER"/>
    <property type="match status" value="1"/>
</dbReference>
<comment type="catalytic activity">
    <reaction evidence="6">
        <text>Hydrolysis of proteins with broad specificity for peptide bonds, and a preference for a large uncharged residue in P1. Hydrolyzes peptide amides.</text>
        <dbReference type="EC" id="3.4.21.62"/>
    </reaction>
</comment>
<dbReference type="CDD" id="cd07473">
    <property type="entry name" value="Peptidases_S8_Subtilisin_like"/>
    <property type="match status" value="1"/>
</dbReference>
<evidence type="ECO:0000256" key="2">
    <source>
        <dbReference type="ARBA" id="ARBA00022670"/>
    </source>
</evidence>
<dbReference type="InterPro" id="IPR036852">
    <property type="entry name" value="Peptidase_S8/S53_dom_sf"/>
</dbReference>
<evidence type="ECO:0000256" key="4">
    <source>
        <dbReference type="ARBA" id="ARBA00022825"/>
    </source>
</evidence>
<feature type="chain" id="PRO_5012790360" description="subtilisin" evidence="9">
    <location>
        <begin position="26"/>
        <end position="783"/>
    </location>
</feature>
<comment type="similarity">
    <text evidence="1 8">Belongs to the peptidase S8 family.</text>
</comment>
<proteinExistence type="inferred from homology"/>
<evidence type="ECO:0000256" key="9">
    <source>
        <dbReference type="SAM" id="SignalP"/>
    </source>
</evidence>
<evidence type="ECO:0000313" key="12">
    <source>
        <dbReference type="Proteomes" id="UP000221165"/>
    </source>
</evidence>
<keyword evidence="5" id="KW-0865">Zymogen</keyword>
<dbReference type="RefSeq" id="XP_067923562.1">
    <property type="nucleotide sequence ID" value="XM_068064465.1"/>
</dbReference>
<dbReference type="InterPro" id="IPR034204">
    <property type="entry name" value="PfSUB1-like_cat_dom"/>
</dbReference>
<dbReference type="AlphaFoldDB" id="A0A2C6L274"/>
<dbReference type="GO" id="GO:0006508">
    <property type="term" value="P:proteolysis"/>
    <property type="evidence" value="ECO:0007669"/>
    <property type="project" value="UniProtKB-KW"/>
</dbReference>
<organism evidence="11 12">
    <name type="scientific">Cystoisospora suis</name>
    <dbReference type="NCBI Taxonomy" id="483139"/>
    <lineage>
        <taxon>Eukaryota</taxon>
        <taxon>Sar</taxon>
        <taxon>Alveolata</taxon>
        <taxon>Apicomplexa</taxon>
        <taxon>Conoidasida</taxon>
        <taxon>Coccidia</taxon>
        <taxon>Eucoccidiorida</taxon>
        <taxon>Eimeriorina</taxon>
        <taxon>Sarcocystidae</taxon>
        <taxon>Cystoisospora</taxon>
    </lineage>
</organism>
<evidence type="ECO:0000313" key="11">
    <source>
        <dbReference type="EMBL" id="PHJ21883.1"/>
    </source>
</evidence>
<dbReference type="InterPro" id="IPR000209">
    <property type="entry name" value="Peptidase_S8/S53_dom"/>
</dbReference>
<dbReference type="InterPro" id="IPR023828">
    <property type="entry name" value="Peptidase_S8_Ser-AS"/>
</dbReference>
<sequence>MPVGTRRAFLVFLCVSLVILKCCIALGLNGEAPTSTKAHVAGAEKQATREHLKRALCRKYYKVVLGMHPSFSGEKLDCEDRAGPRKQRIIEGTSKIEAMDPARAREDRIRALERLQKEAETNPTDRVIVEWDTSCLKELPSKVAETMADEYEGATNVFEDYELDDSSARIILKRGVYLRDRLGTKDKSDPEVRQILKGREYALGIIARALELHTWRPGGGAACEGACRKALQSAMLAKDVSTLEAAHYSRLGVDVLHVKNLRRHKEPQELSSDCSKLLGPGLTLAGLWRKQPAFATNDTTLRWRLYPSSSVHLFRVQKWNIKKASEIPSLVRRVAEARQLSSTHADSRHLADSARAATSCILKMSDDQKREVQAPVSTQLAERGDPDQSRQWYLHSFLGNYTLWADLAWPELTAKPGNPIADEFVVAVLDTGCFIHQDFIDGFDIENSRFWVNKGETDCENKIDDDGNGYVDDCFGWDFVGDQAYPFVDDLGHGTSVTSVLAARHGSNTGGKGILAAGKVMCLRVGSREGIWLSDTIPALDYALKMGAKVSNHSYGGKGFDQAEFTAFRRASQMDHLAVTAAGNSGCDIDTDETCLFTPGAFDLEGILNVGANDVAGLRASFSNYGKKAVDVFAPGQRIFVGTNKMPDQGEKTCKFCYEYIDGTSFAAPMVSGIAAALWTHFEITQPVGWVTSTKKKSIRVKEAIMYSVTGSEGVAGAGRVNGVVNFYKALHYYDAIPPPYKAEFPDPEGGYQTQEASARATTAGLSFCLGALLGLLAFSQAD</sequence>
<dbReference type="GO" id="GO:0004252">
    <property type="term" value="F:serine-type endopeptidase activity"/>
    <property type="evidence" value="ECO:0007669"/>
    <property type="project" value="UniProtKB-UniRule"/>
</dbReference>
<dbReference type="InterPro" id="IPR015500">
    <property type="entry name" value="Peptidase_S8_subtilisin-rel"/>
</dbReference>
<feature type="active site" description="Charge relay system" evidence="8">
    <location>
        <position position="493"/>
    </location>
</feature>
<dbReference type="Gene3D" id="3.40.50.200">
    <property type="entry name" value="Peptidase S8/S53 domain"/>
    <property type="match status" value="1"/>
</dbReference>
<evidence type="ECO:0000256" key="8">
    <source>
        <dbReference type="PROSITE-ProRule" id="PRU01240"/>
    </source>
</evidence>
<dbReference type="Proteomes" id="UP000221165">
    <property type="component" value="Unassembled WGS sequence"/>
</dbReference>
<evidence type="ECO:0000256" key="5">
    <source>
        <dbReference type="ARBA" id="ARBA00023145"/>
    </source>
</evidence>
<keyword evidence="2 8" id="KW-0645">Protease</keyword>
<feature type="active site" description="Charge relay system" evidence="8">
    <location>
        <position position="430"/>
    </location>
</feature>
<dbReference type="OrthoDB" id="345367at2759"/>
<dbReference type="EC" id="3.4.21.62" evidence="7"/>
<keyword evidence="9" id="KW-0732">Signal</keyword>
<reference evidence="11 12" key="1">
    <citation type="journal article" date="2017" name="Int. J. Parasitol.">
        <title>The genome of the protozoan parasite Cystoisospora suis and a reverse vaccinology approach to identify vaccine candidates.</title>
        <authorList>
            <person name="Palmieri N."/>
            <person name="Shrestha A."/>
            <person name="Ruttkowski B."/>
            <person name="Beck T."/>
            <person name="Vogl C."/>
            <person name="Tomley F."/>
            <person name="Blake D.P."/>
            <person name="Joachim A."/>
        </authorList>
    </citation>
    <scope>NUCLEOTIDE SEQUENCE [LARGE SCALE GENOMIC DNA]</scope>
    <source>
        <strain evidence="11 12">Wien I</strain>
    </source>
</reference>
<feature type="signal peptide" evidence="9">
    <location>
        <begin position="1"/>
        <end position="25"/>
    </location>
</feature>
<dbReference type="InterPro" id="IPR051048">
    <property type="entry name" value="Peptidase_S8/S53_subtilisin"/>
</dbReference>
<evidence type="ECO:0000259" key="10">
    <source>
        <dbReference type="Pfam" id="PF00082"/>
    </source>
</evidence>
<accession>A0A2C6L274</accession>
<feature type="active site" description="Charge relay system" evidence="8">
    <location>
        <position position="665"/>
    </location>
</feature>
<feature type="domain" description="Peptidase S8/S53" evidence="10">
    <location>
        <begin position="423"/>
        <end position="707"/>
    </location>
</feature>
<gene>
    <name evidence="11" type="ORF">CSUI_004272</name>
</gene>
<name>A0A2C6L274_9APIC</name>
<dbReference type="EMBL" id="MIGC01001964">
    <property type="protein sequence ID" value="PHJ21883.1"/>
    <property type="molecule type" value="Genomic_DNA"/>
</dbReference>
<dbReference type="PANTHER" id="PTHR43399">
    <property type="entry name" value="SUBTILISIN-RELATED"/>
    <property type="match status" value="1"/>
</dbReference>
<comment type="caution">
    <text evidence="11">The sequence shown here is derived from an EMBL/GenBank/DDBJ whole genome shotgun (WGS) entry which is preliminary data.</text>
</comment>
<dbReference type="SUPFAM" id="SSF52743">
    <property type="entry name" value="Subtilisin-like"/>
    <property type="match status" value="1"/>
</dbReference>
<dbReference type="PROSITE" id="PS51892">
    <property type="entry name" value="SUBTILASE"/>
    <property type="match status" value="1"/>
</dbReference>
<evidence type="ECO:0000256" key="7">
    <source>
        <dbReference type="ARBA" id="ARBA00023619"/>
    </source>
</evidence>
<protein>
    <recommendedName>
        <fullName evidence="7">subtilisin</fullName>
        <ecNumber evidence="7">3.4.21.62</ecNumber>
    </recommendedName>
</protein>
<dbReference type="VEuPathDB" id="ToxoDB:CSUI_004272"/>
<evidence type="ECO:0000256" key="1">
    <source>
        <dbReference type="ARBA" id="ARBA00011073"/>
    </source>
</evidence>
<dbReference type="PRINTS" id="PR00723">
    <property type="entry name" value="SUBTILISIN"/>
</dbReference>
<keyword evidence="12" id="KW-1185">Reference proteome</keyword>
<dbReference type="PANTHER" id="PTHR43399:SF4">
    <property type="entry name" value="CELL WALL-ASSOCIATED PROTEASE"/>
    <property type="match status" value="1"/>
</dbReference>
<dbReference type="Pfam" id="PF00082">
    <property type="entry name" value="Peptidase_S8"/>
    <property type="match status" value="1"/>
</dbReference>
<evidence type="ECO:0000256" key="3">
    <source>
        <dbReference type="ARBA" id="ARBA00022801"/>
    </source>
</evidence>
<dbReference type="GeneID" id="94427676"/>
<evidence type="ECO:0000256" key="6">
    <source>
        <dbReference type="ARBA" id="ARBA00023529"/>
    </source>
</evidence>